<reference evidence="1 2" key="1">
    <citation type="journal article" date="2017" name="Genome Biol.">
        <title>New reference genome sequences of hot pepper reveal the massive evolution of plant disease-resistance genes by retroduplication.</title>
        <authorList>
            <person name="Kim S."/>
            <person name="Park J."/>
            <person name="Yeom S.I."/>
            <person name="Kim Y.M."/>
            <person name="Seo E."/>
            <person name="Kim K.T."/>
            <person name="Kim M.S."/>
            <person name="Lee J.M."/>
            <person name="Cheong K."/>
            <person name="Shin H.S."/>
            <person name="Kim S.B."/>
            <person name="Han K."/>
            <person name="Lee J."/>
            <person name="Park M."/>
            <person name="Lee H.A."/>
            <person name="Lee H.Y."/>
            <person name="Lee Y."/>
            <person name="Oh S."/>
            <person name="Lee J.H."/>
            <person name="Choi E."/>
            <person name="Choi E."/>
            <person name="Lee S.E."/>
            <person name="Jeon J."/>
            <person name="Kim H."/>
            <person name="Choi G."/>
            <person name="Song H."/>
            <person name="Lee J."/>
            <person name="Lee S.C."/>
            <person name="Kwon J.K."/>
            <person name="Lee H.Y."/>
            <person name="Koo N."/>
            <person name="Hong Y."/>
            <person name="Kim R.W."/>
            <person name="Kang W.H."/>
            <person name="Huh J.H."/>
            <person name="Kang B.C."/>
            <person name="Yang T.J."/>
            <person name="Lee Y.H."/>
            <person name="Bennetzen J.L."/>
            <person name="Choi D."/>
        </authorList>
    </citation>
    <scope>NUCLEOTIDE SEQUENCE [LARGE SCALE GENOMIC DNA]</scope>
    <source>
        <strain evidence="2">cv. PBC81</strain>
    </source>
</reference>
<protein>
    <submittedName>
        <fullName evidence="1">Uncharacterized protein</fullName>
    </submittedName>
</protein>
<sequence length="100" mass="12110">MMFLKFLLEVLELEHLNSQLLEERMAVTFYHVLDVRRRHRAKAYEELRMQEMKEKRQRDEAFKKEVETLGSKIRELEQRDARMFSFTLPHIDEDKSAAPA</sequence>
<dbReference type="EMBL" id="MLFT02000180">
    <property type="protein sequence ID" value="PHT28809.1"/>
    <property type="molecule type" value="Genomic_DNA"/>
</dbReference>
<evidence type="ECO:0000313" key="1">
    <source>
        <dbReference type="EMBL" id="PHT28809.1"/>
    </source>
</evidence>
<keyword evidence="2" id="KW-1185">Reference proteome</keyword>
<proteinExistence type="predicted"/>
<dbReference type="OrthoDB" id="2129069at2759"/>
<dbReference type="Proteomes" id="UP000224567">
    <property type="component" value="Unassembled WGS sequence"/>
</dbReference>
<evidence type="ECO:0000313" key="2">
    <source>
        <dbReference type="Proteomes" id="UP000224567"/>
    </source>
</evidence>
<name>A0A2G2V788_CAPBA</name>
<accession>A0A2G2V788</accession>
<organism evidence="1 2">
    <name type="scientific">Capsicum baccatum</name>
    <name type="common">Peruvian pepper</name>
    <dbReference type="NCBI Taxonomy" id="33114"/>
    <lineage>
        <taxon>Eukaryota</taxon>
        <taxon>Viridiplantae</taxon>
        <taxon>Streptophyta</taxon>
        <taxon>Embryophyta</taxon>
        <taxon>Tracheophyta</taxon>
        <taxon>Spermatophyta</taxon>
        <taxon>Magnoliopsida</taxon>
        <taxon>eudicotyledons</taxon>
        <taxon>Gunneridae</taxon>
        <taxon>Pentapetalae</taxon>
        <taxon>asterids</taxon>
        <taxon>lamiids</taxon>
        <taxon>Solanales</taxon>
        <taxon>Solanaceae</taxon>
        <taxon>Solanoideae</taxon>
        <taxon>Capsiceae</taxon>
        <taxon>Capsicum</taxon>
    </lineage>
</organism>
<reference evidence="2" key="2">
    <citation type="journal article" date="2017" name="J. Anim. Genet.">
        <title>Multiple reference genome sequences of hot pepper reveal the massive evolution of plant disease resistance genes by retroduplication.</title>
        <authorList>
            <person name="Kim S."/>
            <person name="Park J."/>
            <person name="Yeom S.-I."/>
            <person name="Kim Y.-M."/>
            <person name="Seo E."/>
            <person name="Kim K.-T."/>
            <person name="Kim M.-S."/>
            <person name="Lee J.M."/>
            <person name="Cheong K."/>
            <person name="Shin H.-S."/>
            <person name="Kim S.-B."/>
            <person name="Han K."/>
            <person name="Lee J."/>
            <person name="Park M."/>
            <person name="Lee H.-A."/>
            <person name="Lee H.-Y."/>
            <person name="Lee Y."/>
            <person name="Oh S."/>
            <person name="Lee J.H."/>
            <person name="Choi E."/>
            <person name="Choi E."/>
            <person name="Lee S.E."/>
            <person name="Jeon J."/>
            <person name="Kim H."/>
            <person name="Choi G."/>
            <person name="Song H."/>
            <person name="Lee J."/>
            <person name="Lee S.-C."/>
            <person name="Kwon J.-K."/>
            <person name="Lee H.-Y."/>
            <person name="Koo N."/>
            <person name="Hong Y."/>
            <person name="Kim R.W."/>
            <person name="Kang W.-H."/>
            <person name="Huh J.H."/>
            <person name="Kang B.-C."/>
            <person name="Yang T.-J."/>
            <person name="Lee Y.-H."/>
            <person name="Bennetzen J.L."/>
            <person name="Choi D."/>
        </authorList>
    </citation>
    <scope>NUCLEOTIDE SEQUENCE [LARGE SCALE GENOMIC DNA]</scope>
    <source>
        <strain evidence="2">cv. PBC81</strain>
    </source>
</reference>
<gene>
    <name evidence="1" type="ORF">CQW23_31589</name>
</gene>
<comment type="caution">
    <text evidence="1">The sequence shown here is derived from an EMBL/GenBank/DDBJ whole genome shotgun (WGS) entry which is preliminary data.</text>
</comment>
<dbReference type="AlphaFoldDB" id="A0A2G2V788"/>